<feature type="compositionally biased region" description="Polar residues" evidence="8">
    <location>
        <begin position="232"/>
        <end position="242"/>
    </location>
</feature>
<name>A0A6P3VVD7_CLUHA</name>
<evidence type="ECO:0000256" key="8">
    <source>
        <dbReference type="SAM" id="MobiDB-lite"/>
    </source>
</evidence>
<feature type="transmembrane region" description="Helical" evidence="9">
    <location>
        <begin position="80"/>
        <end position="98"/>
    </location>
</feature>
<comment type="similarity">
    <text evidence="2 7">Belongs to the reduced folate carrier (RFC) transporter (TC 2.A.48) family.</text>
</comment>
<dbReference type="Proteomes" id="UP000515152">
    <property type="component" value="Chromosome 9"/>
</dbReference>
<organism evidence="10 11">
    <name type="scientific">Clupea harengus</name>
    <name type="common">Atlantic herring</name>
    <dbReference type="NCBI Taxonomy" id="7950"/>
    <lineage>
        <taxon>Eukaryota</taxon>
        <taxon>Metazoa</taxon>
        <taxon>Chordata</taxon>
        <taxon>Craniata</taxon>
        <taxon>Vertebrata</taxon>
        <taxon>Euteleostomi</taxon>
        <taxon>Actinopterygii</taxon>
        <taxon>Neopterygii</taxon>
        <taxon>Teleostei</taxon>
        <taxon>Clupei</taxon>
        <taxon>Clupeiformes</taxon>
        <taxon>Clupeoidei</taxon>
        <taxon>Clupeidae</taxon>
        <taxon>Clupea</taxon>
    </lineage>
</organism>
<dbReference type="GeneID" id="105899612"/>
<dbReference type="GO" id="GO:0090482">
    <property type="term" value="F:vitamin transmembrane transporter activity"/>
    <property type="evidence" value="ECO:0007669"/>
    <property type="project" value="InterPro"/>
</dbReference>
<keyword evidence="5 9" id="KW-1133">Transmembrane helix</keyword>
<evidence type="ECO:0000256" key="6">
    <source>
        <dbReference type="ARBA" id="ARBA00023136"/>
    </source>
</evidence>
<keyword evidence="4 9" id="KW-0812">Transmembrane</keyword>
<keyword evidence="6 7" id="KW-0472">Membrane</keyword>
<protein>
    <submittedName>
        <fullName evidence="11">Thiamine transporter 1</fullName>
    </submittedName>
</protein>
<dbReference type="RefSeq" id="XP_012682269.1">
    <property type="nucleotide sequence ID" value="XM_012826815.3"/>
</dbReference>
<evidence type="ECO:0000256" key="3">
    <source>
        <dbReference type="ARBA" id="ARBA00022448"/>
    </source>
</evidence>
<feature type="transmembrane region" description="Helical" evidence="9">
    <location>
        <begin position="471"/>
        <end position="495"/>
    </location>
</feature>
<feature type="transmembrane region" description="Helical" evidence="9">
    <location>
        <begin position="167"/>
        <end position="189"/>
    </location>
</feature>
<dbReference type="InterPro" id="IPR002666">
    <property type="entry name" value="Folate_carrier"/>
</dbReference>
<reference evidence="11" key="1">
    <citation type="submission" date="2025-08" db="UniProtKB">
        <authorList>
            <consortium name="RefSeq"/>
        </authorList>
    </citation>
    <scope>IDENTIFICATION</scope>
</reference>
<dbReference type="FunFam" id="1.20.1250.20:FF:000225">
    <property type="entry name" value="Solute carrier family 19 member 1"/>
    <property type="match status" value="2"/>
</dbReference>
<feature type="region of interest" description="Disordered" evidence="8">
    <location>
        <begin position="202"/>
        <end position="242"/>
    </location>
</feature>
<accession>A0A6P3VVD7</accession>
<dbReference type="OrthoDB" id="18814at2759"/>
<dbReference type="PIRSF" id="PIRSF028739">
    <property type="entry name" value="Folate_carrier"/>
    <property type="match status" value="1"/>
</dbReference>
<sequence length="522" mass="58081">MTCVETWRTSWAYPTTLLCVYGFFTTVKPLEPFLTPFLTGPDKNLTIEQLTNQIFPVSTYSYLAVLVPVFLLTDWLRYKPVMVFQCSALLVVTAMLLWLKSVAEMQATQFFYGVVMASDVAYYAYIYSVVELQHYRKATSFCRAAQLMGYTVGSVLGQLLVSFGLLSYHYILVITLVLTALAWGVSWLLPMPQRSMFFHRRRKSEGRGGTEHEEDGDDHPVTDVPKTEDINPNHSPSPEDTSYITAPADLATLQRADTRGRSPSILTESTVSGGTSVCESPADPAGGGASCVGVLAQLWKDFLQCYSTPGLLRWSLWWALATCGYNQILNYVQVLWEHIEPSSNFTVYNGGVEAVSNLFGAATAYGIGFTQVNWHQWGELALGSFSAMGGGALYLMVFSGNIWVCYCGYVVFKCLYMLLITIAMFQIAADLSMERYALIFGANNFGGLVLQTVITLVVVDSRGLGLDIVTQFIVYASYFCFIALVFFVWGLYISLRCRRHKDPPKQAVATHTDTHSGAEHKF</sequence>
<feature type="transmembrane region" description="Helical" evidence="9">
    <location>
        <begin position="141"/>
        <end position="161"/>
    </location>
</feature>
<feature type="transmembrane region" description="Helical" evidence="9">
    <location>
        <begin position="410"/>
        <end position="429"/>
    </location>
</feature>
<keyword evidence="3 7" id="KW-0813">Transport</keyword>
<dbReference type="AlphaFoldDB" id="A0A6P3VVD7"/>
<dbReference type="Gene3D" id="1.20.1250.20">
    <property type="entry name" value="MFS general substrate transporter like domains"/>
    <property type="match status" value="1"/>
</dbReference>
<proteinExistence type="inferred from homology"/>
<evidence type="ECO:0000256" key="4">
    <source>
        <dbReference type="ARBA" id="ARBA00022692"/>
    </source>
</evidence>
<dbReference type="CTD" id="557854"/>
<evidence type="ECO:0000313" key="11">
    <source>
        <dbReference type="RefSeq" id="XP_012682269.1"/>
    </source>
</evidence>
<gene>
    <name evidence="11" type="primary">slc19a3a</name>
</gene>
<evidence type="ECO:0000256" key="1">
    <source>
        <dbReference type="ARBA" id="ARBA00004141"/>
    </source>
</evidence>
<keyword evidence="10" id="KW-1185">Reference proteome</keyword>
<dbReference type="KEGG" id="char:105899612"/>
<feature type="transmembrane region" description="Helical" evidence="9">
    <location>
        <begin position="110"/>
        <end position="129"/>
    </location>
</feature>
<evidence type="ECO:0000256" key="5">
    <source>
        <dbReference type="ARBA" id="ARBA00022989"/>
    </source>
</evidence>
<feature type="compositionally biased region" description="Basic and acidic residues" evidence="8">
    <location>
        <begin position="218"/>
        <end position="231"/>
    </location>
</feature>
<feature type="transmembrane region" description="Helical" evidence="9">
    <location>
        <begin position="436"/>
        <end position="459"/>
    </location>
</feature>
<comment type="subcellular location">
    <subcellularLocation>
        <location evidence="1 7">Membrane</location>
        <topology evidence="1 7">Multi-pass membrane protein</topology>
    </subcellularLocation>
</comment>
<dbReference type="PANTHER" id="PTHR10686">
    <property type="entry name" value="FOLATE TRANSPORTER"/>
    <property type="match status" value="1"/>
</dbReference>
<dbReference type="InterPro" id="IPR036259">
    <property type="entry name" value="MFS_trans_sf"/>
</dbReference>
<dbReference type="Pfam" id="PF01770">
    <property type="entry name" value="Folate_carrier"/>
    <property type="match status" value="1"/>
</dbReference>
<evidence type="ECO:0000256" key="7">
    <source>
        <dbReference type="PIRNR" id="PIRNR028739"/>
    </source>
</evidence>
<feature type="transmembrane region" description="Helical" evidence="9">
    <location>
        <begin position="54"/>
        <end position="73"/>
    </location>
</feature>
<evidence type="ECO:0000313" key="10">
    <source>
        <dbReference type="Proteomes" id="UP000515152"/>
    </source>
</evidence>
<evidence type="ECO:0000256" key="9">
    <source>
        <dbReference type="SAM" id="Phobius"/>
    </source>
</evidence>
<dbReference type="GO" id="GO:0005886">
    <property type="term" value="C:plasma membrane"/>
    <property type="evidence" value="ECO:0007669"/>
    <property type="project" value="UniProtKB-UniRule"/>
</dbReference>
<dbReference type="PANTHER" id="PTHR10686:SF37">
    <property type="entry name" value="THIAMINE TRANSPORTER 2"/>
    <property type="match status" value="1"/>
</dbReference>
<dbReference type="SUPFAM" id="SSF103473">
    <property type="entry name" value="MFS general substrate transporter"/>
    <property type="match status" value="1"/>
</dbReference>
<evidence type="ECO:0000256" key="2">
    <source>
        <dbReference type="ARBA" id="ARBA00005773"/>
    </source>
</evidence>